<dbReference type="PANTHER" id="PTHR35218">
    <property type="entry name" value="RNASE H DOMAIN-CONTAINING PROTEIN"/>
    <property type="match status" value="1"/>
</dbReference>
<evidence type="ECO:0008006" key="2">
    <source>
        <dbReference type="Google" id="ProtNLM"/>
    </source>
</evidence>
<dbReference type="EMBL" id="CM003534">
    <property type="protein sequence ID" value="RCV32695.1"/>
    <property type="molecule type" value="Genomic_DNA"/>
</dbReference>
<reference evidence="1" key="2">
    <citation type="submission" date="2015-07" db="EMBL/GenBank/DDBJ databases">
        <authorList>
            <person name="Noorani M."/>
        </authorList>
    </citation>
    <scope>NUCLEOTIDE SEQUENCE</scope>
    <source>
        <strain evidence="1">Yugu1</strain>
    </source>
</reference>
<gene>
    <name evidence="1" type="ORF">SETIT_7G023700v2</name>
</gene>
<dbReference type="AlphaFoldDB" id="A0A368RRC3"/>
<dbReference type="STRING" id="4555.A0A368RRC3"/>
<proteinExistence type="predicted"/>
<reference evidence="1" key="1">
    <citation type="journal article" date="2012" name="Nat. Biotechnol.">
        <title>Reference genome sequence of the model plant Setaria.</title>
        <authorList>
            <person name="Bennetzen J.L."/>
            <person name="Schmutz J."/>
            <person name="Wang H."/>
            <person name="Percifield R."/>
            <person name="Hawkins J."/>
            <person name="Pontaroli A.C."/>
            <person name="Estep M."/>
            <person name="Feng L."/>
            <person name="Vaughn J.N."/>
            <person name="Grimwood J."/>
            <person name="Jenkins J."/>
            <person name="Barry K."/>
            <person name="Lindquist E."/>
            <person name="Hellsten U."/>
            <person name="Deshpande S."/>
            <person name="Wang X."/>
            <person name="Wu X."/>
            <person name="Mitros T."/>
            <person name="Triplett J."/>
            <person name="Yang X."/>
            <person name="Ye C.Y."/>
            <person name="Mauro-Herrera M."/>
            <person name="Wang L."/>
            <person name="Li P."/>
            <person name="Sharma M."/>
            <person name="Sharma R."/>
            <person name="Ronald P.C."/>
            <person name="Panaud O."/>
            <person name="Kellogg E.A."/>
            <person name="Brutnell T.P."/>
            <person name="Doust A.N."/>
            <person name="Tuskan G.A."/>
            <person name="Rokhsar D."/>
            <person name="Devos K.M."/>
        </authorList>
    </citation>
    <scope>NUCLEOTIDE SEQUENCE [LARGE SCALE GENOMIC DNA]</scope>
    <source>
        <strain evidence="1">Yugu1</strain>
    </source>
</reference>
<dbReference type="InterPro" id="IPR036691">
    <property type="entry name" value="Endo/exonu/phosph_ase_sf"/>
</dbReference>
<evidence type="ECO:0000313" key="1">
    <source>
        <dbReference type="EMBL" id="RCV32695.1"/>
    </source>
</evidence>
<dbReference type="OrthoDB" id="684706at2759"/>
<accession>A0A368RRC3</accession>
<organism evidence="1">
    <name type="scientific">Setaria italica</name>
    <name type="common">Foxtail millet</name>
    <name type="synonym">Panicum italicum</name>
    <dbReference type="NCBI Taxonomy" id="4555"/>
    <lineage>
        <taxon>Eukaryota</taxon>
        <taxon>Viridiplantae</taxon>
        <taxon>Streptophyta</taxon>
        <taxon>Embryophyta</taxon>
        <taxon>Tracheophyta</taxon>
        <taxon>Spermatophyta</taxon>
        <taxon>Magnoliopsida</taxon>
        <taxon>Liliopsida</taxon>
        <taxon>Poales</taxon>
        <taxon>Poaceae</taxon>
        <taxon>PACMAD clade</taxon>
        <taxon>Panicoideae</taxon>
        <taxon>Panicodae</taxon>
        <taxon>Paniceae</taxon>
        <taxon>Cenchrinae</taxon>
        <taxon>Setaria</taxon>
    </lineage>
</organism>
<dbReference type="PANTHER" id="PTHR35218:SF9">
    <property type="entry name" value="ENDONUCLEASE_EXONUCLEASE_PHOSPHATASE DOMAIN-CONTAINING PROTEIN"/>
    <property type="match status" value="1"/>
</dbReference>
<protein>
    <recommendedName>
        <fullName evidence="2">Endonuclease/exonuclease/phosphatase domain-containing protein</fullName>
    </recommendedName>
</protein>
<name>A0A368RRC3_SETIT</name>
<dbReference type="Gene3D" id="3.60.10.10">
    <property type="entry name" value="Endonuclease/exonuclease/phosphatase"/>
    <property type="match status" value="1"/>
</dbReference>
<sequence length="68" mass="7579">MNAISWNCRGIGNSRTIRDLAGLVQKHNPKIVFLCETRQCSVKLNYLRWKLGLKNYVGVDSDGLSGGL</sequence>
<dbReference type="SUPFAM" id="SSF56219">
    <property type="entry name" value="DNase I-like"/>
    <property type="match status" value="1"/>
</dbReference>